<keyword evidence="2" id="KW-1185">Reference proteome</keyword>
<evidence type="ECO:0000313" key="1">
    <source>
        <dbReference type="EMBL" id="KAH1081332.1"/>
    </source>
</evidence>
<protein>
    <submittedName>
        <fullName evidence="1">Uncharacterized protein</fullName>
    </submittedName>
</protein>
<dbReference type="EMBL" id="JAIQCV010000007">
    <property type="protein sequence ID" value="KAH1081332.1"/>
    <property type="molecule type" value="Genomic_DNA"/>
</dbReference>
<organism evidence="1 2">
    <name type="scientific">Gossypium stocksii</name>
    <dbReference type="NCBI Taxonomy" id="47602"/>
    <lineage>
        <taxon>Eukaryota</taxon>
        <taxon>Viridiplantae</taxon>
        <taxon>Streptophyta</taxon>
        <taxon>Embryophyta</taxon>
        <taxon>Tracheophyta</taxon>
        <taxon>Spermatophyta</taxon>
        <taxon>Magnoliopsida</taxon>
        <taxon>eudicotyledons</taxon>
        <taxon>Gunneridae</taxon>
        <taxon>Pentapetalae</taxon>
        <taxon>rosids</taxon>
        <taxon>malvids</taxon>
        <taxon>Malvales</taxon>
        <taxon>Malvaceae</taxon>
        <taxon>Malvoideae</taxon>
        <taxon>Gossypium</taxon>
    </lineage>
</organism>
<evidence type="ECO:0000313" key="2">
    <source>
        <dbReference type="Proteomes" id="UP000828251"/>
    </source>
</evidence>
<proteinExistence type="predicted"/>
<reference evidence="1 2" key="1">
    <citation type="journal article" date="2021" name="Plant Biotechnol. J.">
        <title>Multi-omics assisted identification of the key and species-specific regulatory components of drought-tolerant mechanisms in Gossypium stocksii.</title>
        <authorList>
            <person name="Yu D."/>
            <person name="Ke L."/>
            <person name="Zhang D."/>
            <person name="Wu Y."/>
            <person name="Sun Y."/>
            <person name="Mei J."/>
            <person name="Sun J."/>
            <person name="Sun Y."/>
        </authorList>
    </citation>
    <scope>NUCLEOTIDE SEQUENCE [LARGE SCALE GENOMIC DNA]</scope>
    <source>
        <strain evidence="2">cv. E1</strain>
        <tissue evidence="1">Leaf</tissue>
    </source>
</reference>
<dbReference type="OrthoDB" id="1930534at2759"/>
<name>A0A9D3VF32_9ROSI</name>
<sequence length="83" mass="8971">MSTTHALAHAKRFPLDICKAVASIARGPRIVGWKKPLMVSDDQRLAWPPQVVFCEMKEVQNSALLGVPSIGSLHHIACGLVGI</sequence>
<accession>A0A9D3VF32</accession>
<dbReference type="Proteomes" id="UP000828251">
    <property type="component" value="Unassembled WGS sequence"/>
</dbReference>
<gene>
    <name evidence="1" type="ORF">J1N35_021093</name>
</gene>
<dbReference type="AlphaFoldDB" id="A0A9D3VF32"/>
<comment type="caution">
    <text evidence="1">The sequence shown here is derived from an EMBL/GenBank/DDBJ whole genome shotgun (WGS) entry which is preliminary data.</text>
</comment>